<evidence type="ECO:0000313" key="3">
    <source>
        <dbReference type="Proteomes" id="UP000475928"/>
    </source>
</evidence>
<evidence type="ECO:0000259" key="1">
    <source>
        <dbReference type="SMART" id="SM00479"/>
    </source>
</evidence>
<evidence type="ECO:0000313" key="2">
    <source>
        <dbReference type="EMBL" id="GFH39754.1"/>
    </source>
</evidence>
<comment type="caution">
    <text evidence="2">The sequence shown here is derived from an EMBL/GenBank/DDBJ whole genome shotgun (WGS) entry which is preliminary data.</text>
</comment>
<dbReference type="EMBL" id="BLLH01000001">
    <property type="protein sequence ID" value="GFH39754.1"/>
    <property type="molecule type" value="Genomic_DNA"/>
</dbReference>
<dbReference type="GO" id="GO:0008408">
    <property type="term" value="F:3'-5' exonuclease activity"/>
    <property type="evidence" value="ECO:0007669"/>
    <property type="project" value="TreeGrafter"/>
</dbReference>
<dbReference type="GO" id="GO:0045004">
    <property type="term" value="P:DNA replication proofreading"/>
    <property type="evidence" value="ECO:0007669"/>
    <property type="project" value="TreeGrafter"/>
</dbReference>
<dbReference type="SMART" id="SM00479">
    <property type="entry name" value="EXOIII"/>
    <property type="match status" value="1"/>
</dbReference>
<dbReference type="Gene3D" id="3.30.420.10">
    <property type="entry name" value="Ribonuclease H-like superfamily/Ribonuclease H"/>
    <property type="match status" value="1"/>
</dbReference>
<dbReference type="NCBIfam" id="NF005570">
    <property type="entry name" value="PRK07247.1"/>
    <property type="match status" value="1"/>
</dbReference>
<dbReference type="GO" id="GO:0003676">
    <property type="term" value="F:nucleic acid binding"/>
    <property type="evidence" value="ECO:0007669"/>
    <property type="project" value="InterPro"/>
</dbReference>
<dbReference type="PANTHER" id="PTHR30231:SF41">
    <property type="entry name" value="DNA POLYMERASE III SUBUNIT EPSILON"/>
    <property type="match status" value="1"/>
</dbReference>
<organism evidence="2 3">
    <name type="scientific">Pseudolactococcus insecticola</name>
    <dbReference type="NCBI Taxonomy" id="2709158"/>
    <lineage>
        <taxon>Bacteria</taxon>
        <taxon>Bacillati</taxon>
        <taxon>Bacillota</taxon>
        <taxon>Bacilli</taxon>
        <taxon>Lactobacillales</taxon>
        <taxon>Streptococcaceae</taxon>
        <taxon>Pseudolactococcus</taxon>
    </lineage>
</organism>
<accession>A0A6A0B637</accession>
<dbReference type="GO" id="GO:0005829">
    <property type="term" value="C:cytosol"/>
    <property type="evidence" value="ECO:0007669"/>
    <property type="project" value="TreeGrafter"/>
</dbReference>
<dbReference type="InterPro" id="IPR012337">
    <property type="entry name" value="RNaseH-like_sf"/>
</dbReference>
<keyword evidence="3" id="KW-1185">Reference proteome</keyword>
<dbReference type="AlphaFoldDB" id="A0A6A0B637"/>
<dbReference type="Proteomes" id="UP000475928">
    <property type="component" value="Unassembled WGS sequence"/>
</dbReference>
<dbReference type="RefSeq" id="WP_172354650.1">
    <property type="nucleotide sequence ID" value="NZ_BLLH01000001.1"/>
</dbReference>
<dbReference type="CDD" id="cd06127">
    <property type="entry name" value="DEDDh"/>
    <property type="match status" value="1"/>
</dbReference>
<protein>
    <submittedName>
        <fullName evidence="2">Putative DNA polymerase III epsilon subunit</fullName>
    </submittedName>
</protein>
<dbReference type="Pfam" id="PF00929">
    <property type="entry name" value="RNase_T"/>
    <property type="match status" value="1"/>
</dbReference>
<dbReference type="InterPro" id="IPR036397">
    <property type="entry name" value="RNaseH_sf"/>
</dbReference>
<reference evidence="2 3" key="1">
    <citation type="submission" date="2020-02" db="EMBL/GenBank/DDBJ databases">
        <title>Draft genome sequence of Lactococcus sp. Hs20B0-1.</title>
        <authorList>
            <person name="Noda S."/>
            <person name="Yuki M."/>
            <person name="Ohkuma M."/>
        </authorList>
    </citation>
    <scope>NUCLEOTIDE SEQUENCE [LARGE SCALE GENOMIC DNA]</scope>
    <source>
        <strain evidence="2 3">Hs20B0-1</strain>
    </source>
</reference>
<name>A0A6A0B637_9LACT</name>
<feature type="domain" description="Exonuclease" evidence="1">
    <location>
        <begin position="6"/>
        <end position="172"/>
    </location>
</feature>
<gene>
    <name evidence="2" type="primary">dnaQ</name>
    <name evidence="2" type="ORF">Hs20B_01520</name>
</gene>
<dbReference type="SUPFAM" id="SSF53098">
    <property type="entry name" value="Ribonuclease H-like"/>
    <property type="match status" value="1"/>
</dbReference>
<dbReference type="PANTHER" id="PTHR30231">
    <property type="entry name" value="DNA POLYMERASE III SUBUNIT EPSILON"/>
    <property type="match status" value="1"/>
</dbReference>
<dbReference type="InterPro" id="IPR013520">
    <property type="entry name" value="Ribonucl_H"/>
</dbReference>
<sequence length="199" mass="22064">MEIIEKYVAFDLEFNTVDEVEHLIQVSAVIFDKGEELANFDAFVYSDVPLNSFVIGLTGITQEKVLTAQKAPVVLQALKDFIGDLPVIGYNANKSDLPILLENGLDLSENYALDVYETADAMRDNKLHGVKNFQLKTLAEFFHVGLKNAHNALADSRMTALVYEAMKDTQEAEKLLDAQNQTQEKETSDSPFAGLAGLF</sequence>
<proteinExistence type="predicted"/>